<keyword evidence="3" id="KW-0472">Membrane</keyword>
<dbReference type="Pfam" id="PF20430">
    <property type="entry name" value="Eplus_motif"/>
    <property type="match status" value="1"/>
</dbReference>
<dbReference type="InterPro" id="IPR011990">
    <property type="entry name" value="TPR-like_helical_dom_sf"/>
</dbReference>
<dbReference type="InterPro" id="IPR002885">
    <property type="entry name" value="PPR_rpt"/>
</dbReference>
<dbReference type="EMBL" id="JACEIK010000742">
    <property type="protein sequence ID" value="MCD7461648.1"/>
    <property type="molecule type" value="Genomic_DNA"/>
</dbReference>
<evidence type="ECO:0000256" key="3">
    <source>
        <dbReference type="SAM" id="Phobius"/>
    </source>
</evidence>
<feature type="transmembrane region" description="Helical" evidence="3">
    <location>
        <begin position="326"/>
        <end position="346"/>
    </location>
</feature>
<reference evidence="4 5" key="1">
    <citation type="journal article" date="2021" name="BMC Genomics">
        <title>Datura genome reveals duplications of psychoactive alkaloid biosynthetic genes and high mutation rate following tissue culture.</title>
        <authorList>
            <person name="Rajewski A."/>
            <person name="Carter-House D."/>
            <person name="Stajich J."/>
            <person name="Litt A."/>
        </authorList>
    </citation>
    <scope>NUCLEOTIDE SEQUENCE [LARGE SCALE GENOMIC DNA]</scope>
    <source>
        <strain evidence="4">AR-01</strain>
    </source>
</reference>
<evidence type="ECO:0000256" key="2">
    <source>
        <dbReference type="PROSITE-ProRule" id="PRU00708"/>
    </source>
</evidence>
<feature type="transmembrane region" description="Helical" evidence="3">
    <location>
        <begin position="225"/>
        <end position="247"/>
    </location>
</feature>
<dbReference type="NCBIfam" id="TIGR00756">
    <property type="entry name" value="PPR"/>
    <property type="match status" value="5"/>
</dbReference>
<evidence type="ECO:0000313" key="5">
    <source>
        <dbReference type="Proteomes" id="UP000823775"/>
    </source>
</evidence>
<feature type="repeat" description="PPR" evidence="2">
    <location>
        <begin position="54"/>
        <end position="88"/>
    </location>
</feature>
<evidence type="ECO:0000256" key="1">
    <source>
        <dbReference type="ARBA" id="ARBA00022737"/>
    </source>
</evidence>
<dbReference type="Proteomes" id="UP000823775">
    <property type="component" value="Unassembled WGS sequence"/>
</dbReference>
<comment type="caution">
    <text evidence="4">The sequence shown here is derived from an EMBL/GenBank/DDBJ whole genome shotgun (WGS) entry which is preliminary data.</text>
</comment>
<dbReference type="InterPro" id="IPR046849">
    <property type="entry name" value="E2_motif"/>
</dbReference>
<protein>
    <recommendedName>
        <fullName evidence="6">Pentatricopeptide repeat-containing protein</fullName>
    </recommendedName>
</protein>
<keyword evidence="3" id="KW-0812">Transmembrane</keyword>
<keyword evidence="1" id="KW-0677">Repeat</keyword>
<sequence>MALPAFAVTAADTPPSPPQPFPQFHYKKSGATTTDGSLSKFHIALKNPSNDLDSTASWTSLIASHCRNGRLIKAVSEFTRMRISDIEPNHVTFVTLLSGCAHFPAQGLSLGSALHGYARKLGLDTRNVKVGTAVIDMYSKFGRVELAKLSFDHMDVKNKVTLNTMVDGYMRNGDFENAVKVFDEIPERDVISWTALIGGFVRNGLFEEALVWFREMQLSGVEPDYVTMVSVLSACANLGTLGISLWLHRFISRREFKDNVRVNNSLIDMYCRCGCVELACQVFDRMTERSLISWNSIIVGLAVNGHAIDALRYFNLMQNDGFQPDAVTFTGVLTACSHAGLVEIGLKYFKTMKRVHRVTPRIEHYGCIVDLYSRAGRLEDALGIIKNMPIKPNEVILGSILAACRNLSDVRLAERLMHYIYELDMDGDSNHVLLSNIYASLGSWRGASTVRKKMKALGIQKRPGISSIEIGGVLHEFVAGDRSHIHAEQIYAMLELLSVELRVSGYVEDGAHGRAKEGKS</sequence>
<dbReference type="Pfam" id="PF01535">
    <property type="entry name" value="PPR"/>
    <property type="match status" value="3"/>
</dbReference>
<feature type="transmembrane region" description="Helical" evidence="3">
    <location>
        <begin position="291"/>
        <end position="314"/>
    </location>
</feature>
<name>A0ABS8SRW3_DATST</name>
<dbReference type="PROSITE" id="PS51375">
    <property type="entry name" value="PPR"/>
    <property type="match status" value="4"/>
</dbReference>
<dbReference type="InterPro" id="IPR046960">
    <property type="entry name" value="PPR_At4g14850-like_plant"/>
</dbReference>
<accession>A0ABS8SRW3</accession>
<proteinExistence type="predicted"/>
<dbReference type="Gene3D" id="1.25.40.10">
    <property type="entry name" value="Tetratricopeptide repeat domain"/>
    <property type="match status" value="4"/>
</dbReference>
<keyword evidence="5" id="KW-1185">Reference proteome</keyword>
<dbReference type="InterPro" id="IPR046848">
    <property type="entry name" value="E_motif"/>
</dbReference>
<evidence type="ECO:0000313" key="4">
    <source>
        <dbReference type="EMBL" id="MCD7461648.1"/>
    </source>
</evidence>
<gene>
    <name evidence="4" type="ORF">HAX54_046731</name>
</gene>
<dbReference type="PANTHER" id="PTHR47926:SF510">
    <property type="entry name" value="PENTATRICOPEPTIDE REPEAT-CONTAINING PROTEIN"/>
    <property type="match status" value="1"/>
</dbReference>
<feature type="repeat" description="PPR" evidence="2">
    <location>
        <begin position="259"/>
        <end position="293"/>
    </location>
</feature>
<evidence type="ECO:0008006" key="6">
    <source>
        <dbReference type="Google" id="ProtNLM"/>
    </source>
</evidence>
<dbReference type="Pfam" id="PF12854">
    <property type="entry name" value="PPR_1"/>
    <property type="match status" value="1"/>
</dbReference>
<keyword evidence="3" id="KW-1133">Transmembrane helix</keyword>
<dbReference type="Pfam" id="PF20431">
    <property type="entry name" value="E_motif"/>
    <property type="match status" value="1"/>
</dbReference>
<feature type="repeat" description="PPR" evidence="2">
    <location>
        <begin position="158"/>
        <end position="188"/>
    </location>
</feature>
<dbReference type="Pfam" id="PF13041">
    <property type="entry name" value="PPR_2"/>
    <property type="match status" value="3"/>
</dbReference>
<organism evidence="4 5">
    <name type="scientific">Datura stramonium</name>
    <name type="common">Jimsonweed</name>
    <name type="synonym">Common thornapple</name>
    <dbReference type="NCBI Taxonomy" id="4076"/>
    <lineage>
        <taxon>Eukaryota</taxon>
        <taxon>Viridiplantae</taxon>
        <taxon>Streptophyta</taxon>
        <taxon>Embryophyta</taxon>
        <taxon>Tracheophyta</taxon>
        <taxon>Spermatophyta</taxon>
        <taxon>Magnoliopsida</taxon>
        <taxon>eudicotyledons</taxon>
        <taxon>Gunneridae</taxon>
        <taxon>Pentapetalae</taxon>
        <taxon>asterids</taxon>
        <taxon>lamiids</taxon>
        <taxon>Solanales</taxon>
        <taxon>Solanaceae</taxon>
        <taxon>Solanoideae</taxon>
        <taxon>Datureae</taxon>
        <taxon>Datura</taxon>
    </lineage>
</organism>
<dbReference type="PANTHER" id="PTHR47926">
    <property type="entry name" value="PENTATRICOPEPTIDE REPEAT-CONTAINING PROTEIN"/>
    <property type="match status" value="1"/>
</dbReference>
<feature type="repeat" description="PPR" evidence="2">
    <location>
        <begin position="189"/>
        <end position="223"/>
    </location>
</feature>